<gene>
    <name evidence="2" type="ORF">LCGC14_1362840</name>
</gene>
<keyword evidence="1" id="KW-1133">Transmembrane helix</keyword>
<dbReference type="EMBL" id="LAZR01008533">
    <property type="protein sequence ID" value="KKM78158.1"/>
    <property type="molecule type" value="Genomic_DNA"/>
</dbReference>
<feature type="transmembrane region" description="Helical" evidence="1">
    <location>
        <begin position="20"/>
        <end position="42"/>
    </location>
</feature>
<comment type="caution">
    <text evidence="2">The sequence shown here is derived from an EMBL/GenBank/DDBJ whole genome shotgun (WGS) entry which is preliminary data.</text>
</comment>
<accession>A0A0F9K867</accession>
<reference evidence="2" key="1">
    <citation type="journal article" date="2015" name="Nature">
        <title>Complex archaea that bridge the gap between prokaryotes and eukaryotes.</title>
        <authorList>
            <person name="Spang A."/>
            <person name="Saw J.H."/>
            <person name="Jorgensen S.L."/>
            <person name="Zaremba-Niedzwiedzka K."/>
            <person name="Martijn J."/>
            <person name="Lind A.E."/>
            <person name="van Eijk R."/>
            <person name="Schleper C."/>
            <person name="Guy L."/>
            <person name="Ettema T.J."/>
        </authorList>
    </citation>
    <scope>NUCLEOTIDE SEQUENCE</scope>
</reference>
<name>A0A0F9K867_9ZZZZ</name>
<sequence>MTASSSQETHITITNVWKAVAAGIITSIVTGAIMAVALKTGISPFPKPLGLAFAQWVVGQQLPLPVGLLFHTAYVTAWSTLFILVAPRHLRALPILGFGLALWLVAIFVFTPLVGWGVAATGVAGLKGIIATLVPHLLFSLVLWLSCLGLLRSRV</sequence>
<evidence type="ECO:0000256" key="1">
    <source>
        <dbReference type="SAM" id="Phobius"/>
    </source>
</evidence>
<evidence type="ECO:0000313" key="2">
    <source>
        <dbReference type="EMBL" id="KKM78158.1"/>
    </source>
</evidence>
<organism evidence="2">
    <name type="scientific">marine sediment metagenome</name>
    <dbReference type="NCBI Taxonomy" id="412755"/>
    <lineage>
        <taxon>unclassified sequences</taxon>
        <taxon>metagenomes</taxon>
        <taxon>ecological metagenomes</taxon>
    </lineage>
</organism>
<proteinExistence type="predicted"/>
<keyword evidence="1" id="KW-0812">Transmembrane</keyword>
<dbReference type="AlphaFoldDB" id="A0A0F9K867"/>
<feature type="transmembrane region" description="Helical" evidence="1">
    <location>
        <begin position="93"/>
        <end position="116"/>
    </location>
</feature>
<keyword evidence="1" id="KW-0472">Membrane</keyword>
<evidence type="ECO:0008006" key="3">
    <source>
        <dbReference type="Google" id="ProtNLM"/>
    </source>
</evidence>
<protein>
    <recommendedName>
        <fullName evidence="3">DUF1440 domain-containing protein</fullName>
    </recommendedName>
</protein>
<feature type="transmembrane region" description="Helical" evidence="1">
    <location>
        <begin position="128"/>
        <end position="151"/>
    </location>
</feature>
<feature type="transmembrane region" description="Helical" evidence="1">
    <location>
        <begin position="62"/>
        <end position="86"/>
    </location>
</feature>